<evidence type="ECO:0000256" key="8">
    <source>
        <dbReference type="SAM" id="MobiDB-lite"/>
    </source>
</evidence>
<dbReference type="EMBL" id="LGAV01000007">
    <property type="protein sequence ID" value="KOS13162.1"/>
    <property type="molecule type" value="Genomic_DNA"/>
</dbReference>
<dbReference type="InterPro" id="IPR016939">
    <property type="entry name" value="Ribosomal_mS23_fun"/>
</dbReference>
<name>A0A0M9VNA9_9BASI</name>
<feature type="region of interest" description="Disordered" evidence="8">
    <location>
        <begin position="285"/>
        <end position="319"/>
    </location>
</feature>
<proteinExistence type="inferred from homology"/>
<dbReference type="OrthoDB" id="5542239at2759"/>
<comment type="similarity">
    <text evidence="2">Belongs to the mitochondrion-specific ribosomal protein mS23 family.</text>
</comment>
<evidence type="ECO:0000256" key="1">
    <source>
        <dbReference type="ARBA" id="ARBA00004173"/>
    </source>
</evidence>
<evidence type="ECO:0000313" key="9">
    <source>
        <dbReference type="EMBL" id="KOS13162.1"/>
    </source>
</evidence>
<protein>
    <recommendedName>
        <fullName evidence="6">Small ribosomal subunit protein mS23</fullName>
    </recommendedName>
    <alternativeName>
        <fullName evidence="7">37S ribosomal protein S25, mitochondrial</fullName>
    </alternativeName>
</protein>
<feature type="compositionally biased region" description="Polar residues" evidence="8">
    <location>
        <begin position="243"/>
        <end position="252"/>
    </location>
</feature>
<organism evidence="9 10">
    <name type="scientific">Malassezia pachydermatis</name>
    <dbReference type="NCBI Taxonomy" id="77020"/>
    <lineage>
        <taxon>Eukaryota</taxon>
        <taxon>Fungi</taxon>
        <taxon>Dikarya</taxon>
        <taxon>Basidiomycota</taxon>
        <taxon>Ustilaginomycotina</taxon>
        <taxon>Malasseziomycetes</taxon>
        <taxon>Malasseziales</taxon>
        <taxon>Malasseziaceae</taxon>
        <taxon>Malassezia</taxon>
    </lineage>
</organism>
<feature type="compositionally biased region" description="Low complexity" evidence="8">
    <location>
        <begin position="291"/>
        <end position="309"/>
    </location>
</feature>
<comment type="caution">
    <text evidence="9">The sequence shown here is derived from an EMBL/GenBank/DDBJ whole genome shotgun (WGS) entry which is preliminary data.</text>
</comment>
<keyword evidence="3" id="KW-0689">Ribosomal protein</keyword>
<keyword evidence="5" id="KW-0687">Ribonucleoprotein</keyword>
<evidence type="ECO:0000256" key="5">
    <source>
        <dbReference type="ARBA" id="ARBA00023274"/>
    </source>
</evidence>
<feature type="region of interest" description="Disordered" evidence="8">
    <location>
        <begin position="34"/>
        <end position="79"/>
    </location>
</feature>
<dbReference type="RefSeq" id="XP_017990794.1">
    <property type="nucleotide sequence ID" value="XM_018136073.1"/>
</dbReference>
<comment type="subcellular location">
    <subcellularLocation>
        <location evidence="1">Mitochondrion</location>
    </subcellularLocation>
</comment>
<evidence type="ECO:0000313" key="10">
    <source>
        <dbReference type="Proteomes" id="UP000037751"/>
    </source>
</evidence>
<reference evidence="9 10" key="1">
    <citation type="submission" date="2015-07" db="EMBL/GenBank/DDBJ databases">
        <title>Draft Genome Sequence of Malassezia furfur CBS1878 and Malassezia pachydermatis CBS1879.</title>
        <authorList>
            <person name="Triana S."/>
            <person name="Ohm R."/>
            <person name="Gonzalez A."/>
            <person name="DeCock H."/>
            <person name="Restrepo S."/>
            <person name="Celis A."/>
        </authorList>
    </citation>
    <scope>NUCLEOTIDE SEQUENCE [LARGE SCALE GENOMIC DNA]</scope>
    <source>
        <strain evidence="9 10">CBS 1879</strain>
    </source>
</reference>
<dbReference type="PANTHER" id="PTHR37799">
    <property type="entry name" value="37S RIBOSOMAL PROTEIN S25, MITOCHONDRIAL"/>
    <property type="match status" value="1"/>
</dbReference>
<keyword evidence="4" id="KW-0496">Mitochondrion</keyword>
<dbReference type="GO" id="GO:0003735">
    <property type="term" value="F:structural constituent of ribosome"/>
    <property type="evidence" value="ECO:0007669"/>
    <property type="project" value="InterPro"/>
</dbReference>
<dbReference type="STRING" id="77020.A0A0M9VNA9"/>
<evidence type="ECO:0000256" key="3">
    <source>
        <dbReference type="ARBA" id="ARBA00022980"/>
    </source>
</evidence>
<feature type="region of interest" description="Disordered" evidence="8">
    <location>
        <begin position="238"/>
        <end position="257"/>
    </location>
</feature>
<evidence type="ECO:0000256" key="7">
    <source>
        <dbReference type="ARBA" id="ARBA00035421"/>
    </source>
</evidence>
<dbReference type="VEuPathDB" id="FungiDB:Malapachy_1569"/>
<gene>
    <name evidence="9" type="ORF">Malapachy_1569</name>
</gene>
<keyword evidence="10" id="KW-1185">Reference proteome</keyword>
<dbReference type="GeneID" id="28727948"/>
<evidence type="ECO:0000256" key="2">
    <source>
        <dbReference type="ARBA" id="ARBA00009864"/>
    </source>
</evidence>
<dbReference type="PANTHER" id="PTHR37799:SF1">
    <property type="entry name" value="SMALL RIBOSOMAL SUBUNIT PROTEIN MS23"/>
    <property type="match status" value="1"/>
</dbReference>
<evidence type="ECO:0000256" key="6">
    <source>
        <dbReference type="ARBA" id="ARBA00035137"/>
    </source>
</evidence>
<accession>A0A0M9VNA9</accession>
<dbReference type="GO" id="GO:0005763">
    <property type="term" value="C:mitochondrial small ribosomal subunit"/>
    <property type="evidence" value="ECO:0007669"/>
    <property type="project" value="InterPro"/>
</dbReference>
<dbReference type="Proteomes" id="UP000037751">
    <property type="component" value="Unassembled WGS sequence"/>
</dbReference>
<dbReference type="Pfam" id="PF13741">
    <property type="entry name" value="MRP-S25"/>
    <property type="match status" value="1"/>
</dbReference>
<sequence>MPRRIPTQVSQTVSRLLEGGYLKQQPAWYEATLRYPPAMPPPHQSVQRPDDDLPRSLQSHVRRQPHDAAAKAQGRSRLNMHKKLRSQLPALRPQPIVYEADRIRRQFFRDHPWEAKRPKTLVETDYVLDTQPEPTIPAGQLPELSMWSRMNPSVEDVIQCTLKTSEVGNMSLSKAYRRTIATYHAIQAEREHQIRYAVLEARAWGADLGPTETERGFIKERAELDKWASLSADLHLPEAMPASTASDATTAGRTKRTDGSFTAGAAYMTSATSVSRGEALVSSATETGAFSSASTADAATTTTSSSSDDYLGIGASLRS</sequence>
<evidence type="ECO:0000256" key="4">
    <source>
        <dbReference type="ARBA" id="ARBA00023128"/>
    </source>
</evidence>
<dbReference type="AlphaFoldDB" id="A0A0M9VNA9"/>